<dbReference type="InterPro" id="IPR002909">
    <property type="entry name" value="IPT_dom"/>
</dbReference>
<dbReference type="RefSeq" id="WP_246296537.1">
    <property type="nucleotide sequence ID" value="NZ_BLIN01000010.1"/>
</dbReference>
<evidence type="ECO:0000313" key="3">
    <source>
        <dbReference type="Proteomes" id="UP000435837"/>
    </source>
</evidence>
<comment type="caution">
    <text evidence="2">The sequence shown here is derived from an EMBL/GenBank/DDBJ whole genome shotgun (WGS) entry which is preliminary data.</text>
</comment>
<dbReference type="GO" id="GO:0005975">
    <property type="term" value="P:carbohydrate metabolic process"/>
    <property type="evidence" value="ECO:0007669"/>
    <property type="project" value="UniProtKB-ARBA"/>
</dbReference>
<dbReference type="AlphaFoldDB" id="A0A640SKH6"/>
<dbReference type="InterPro" id="IPR013783">
    <property type="entry name" value="Ig-like_fold"/>
</dbReference>
<evidence type="ECO:0000313" key="2">
    <source>
        <dbReference type="EMBL" id="GFE11939.1"/>
    </source>
</evidence>
<sequence>MTITGTGLAATDQVTFNGTPAPFAVLSDTTVTATSPPSGTEGTFGVTVTGPGNATGSFTYVSAPDI</sequence>
<dbReference type="Proteomes" id="UP000435837">
    <property type="component" value="Unassembled WGS sequence"/>
</dbReference>
<dbReference type="Gene3D" id="2.60.40.10">
    <property type="entry name" value="Immunoglobulins"/>
    <property type="match status" value="1"/>
</dbReference>
<evidence type="ECO:0000259" key="1">
    <source>
        <dbReference type="Pfam" id="PF01833"/>
    </source>
</evidence>
<organism evidence="2 3">
    <name type="scientific">Streptomyces caniferus</name>
    <dbReference type="NCBI Taxonomy" id="285557"/>
    <lineage>
        <taxon>Bacteria</taxon>
        <taxon>Bacillati</taxon>
        <taxon>Actinomycetota</taxon>
        <taxon>Actinomycetes</taxon>
        <taxon>Kitasatosporales</taxon>
        <taxon>Streptomycetaceae</taxon>
        <taxon>Streptomyces</taxon>
    </lineage>
</organism>
<dbReference type="EMBL" id="BLIN01000010">
    <property type="protein sequence ID" value="GFE11939.1"/>
    <property type="molecule type" value="Genomic_DNA"/>
</dbReference>
<name>A0A640SKH6_9ACTN</name>
<proteinExistence type="predicted"/>
<feature type="domain" description="IPT/TIG" evidence="1">
    <location>
        <begin position="2"/>
        <end position="60"/>
    </location>
</feature>
<reference evidence="2 3" key="1">
    <citation type="submission" date="2019-12" db="EMBL/GenBank/DDBJ databases">
        <title>Whole genome shotgun sequence of Streptomyces caniferus NBRC 15389.</title>
        <authorList>
            <person name="Ichikawa N."/>
            <person name="Kimura A."/>
            <person name="Kitahashi Y."/>
            <person name="Komaki H."/>
            <person name="Tamura T."/>
        </authorList>
    </citation>
    <scope>NUCLEOTIDE SEQUENCE [LARGE SCALE GENOMIC DNA]</scope>
    <source>
        <strain evidence="2 3">NBRC 15389</strain>
    </source>
</reference>
<protein>
    <recommendedName>
        <fullName evidence="1">IPT/TIG domain-containing protein</fullName>
    </recommendedName>
</protein>
<dbReference type="SUPFAM" id="SSF81296">
    <property type="entry name" value="E set domains"/>
    <property type="match status" value="1"/>
</dbReference>
<gene>
    <name evidence="2" type="ORF">Scani_82070</name>
</gene>
<dbReference type="InterPro" id="IPR014756">
    <property type="entry name" value="Ig_E-set"/>
</dbReference>
<accession>A0A640SKH6</accession>
<dbReference type="Pfam" id="PF01833">
    <property type="entry name" value="TIG"/>
    <property type="match status" value="1"/>
</dbReference>